<evidence type="ECO:0000313" key="1">
    <source>
        <dbReference type="EMBL" id="AUB60239.1"/>
    </source>
</evidence>
<dbReference type="AlphaFoldDB" id="A0A2H4VQ68"/>
<sequence length="69" mass="8066">MKVQQPKNIYLIKRPYFMKKGLLKPLIESSILPLIKGTSIRKFIYFDIILHCAMPIILSTMKIQCLTLE</sequence>
<dbReference type="Proteomes" id="UP000232631">
    <property type="component" value="Chromosome"/>
</dbReference>
<reference evidence="1 2" key="1">
    <citation type="submission" date="2016-10" db="EMBL/GenBank/DDBJ databases">
        <title>Comparative genomics between deep and shallow subseafloor isolates.</title>
        <authorList>
            <person name="Ishii S."/>
            <person name="Miller J.R."/>
            <person name="Sutton G."/>
            <person name="Suzuki S."/>
            <person name="Methe B."/>
            <person name="Inagaki F."/>
            <person name="Imachi H."/>
        </authorList>
    </citation>
    <scope>NUCLEOTIDE SEQUENCE [LARGE SCALE GENOMIC DNA]</scope>
    <source>
        <strain evidence="1 2">A8p</strain>
    </source>
</reference>
<keyword evidence="2" id="KW-1185">Reference proteome</keyword>
<organism evidence="1 2">
    <name type="scientific">Methanobacterium subterraneum</name>
    <dbReference type="NCBI Taxonomy" id="59277"/>
    <lineage>
        <taxon>Archaea</taxon>
        <taxon>Methanobacteriati</taxon>
        <taxon>Methanobacteriota</taxon>
        <taxon>Methanomada group</taxon>
        <taxon>Methanobacteria</taxon>
        <taxon>Methanobacteriales</taxon>
        <taxon>Methanobacteriaceae</taxon>
        <taxon>Methanobacterium</taxon>
    </lineage>
</organism>
<gene>
    <name evidence="1" type="ORF">BK009_05810</name>
</gene>
<name>A0A2H4VQ68_9EURY</name>
<protein>
    <submittedName>
        <fullName evidence="1">Uncharacterized protein</fullName>
    </submittedName>
</protein>
<dbReference type="EMBL" id="CP017768">
    <property type="protein sequence ID" value="AUB60239.1"/>
    <property type="molecule type" value="Genomic_DNA"/>
</dbReference>
<proteinExistence type="predicted"/>
<dbReference type="KEGG" id="msub:BK009_05810"/>
<evidence type="ECO:0000313" key="2">
    <source>
        <dbReference type="Proteomes" id="UP000232631"/>
    </source>
</evidence>
<accession>A0A2H4VQ68</accession>